<accession>A0A850CGT5</accession>
<dbReference type="PANTHER" id="PTHR43289:SF6">
    <property type="entry name" value="SERINE_THREONINE-PROTEIN KINASE NEKL-3"/>
    <property type="match status" value="1"/>
</dbReference>
<keyword evidence="6" id="KW-0067">ATP-binding</keyword>
<evidence type="ECO:0000313" key="9">
    <source>
        <dbReference type="EMBL" id="NUQ91110.1"/>
    </source>
</evidence>
<feature type="region of interest" description="Disordered" evidence="7">
    <location>
        <begin position="365"/>
        <end position="397"/>
    </location>
</feature>
<keyword evidence="2 9" id="KW-0723">Serine/threonine-protein kinase</keyword>
<dbReference type="Proteomes" id="UP000574690">
    <property type="component" value="Unassembled WGS sequence"/>
</dbReference>
<evidence type="ECO:0000256" key="4">
    <source>
        <dbReference type="ARBA" id="ARBA00022741"/>
    </source>
</evidence>
<reference evidence="9 10" key="1">
    <citation type="submission" date="2020-05" db="EMBL/GenBank/DDBJ databases">
        <title>DNA-SIP metagenomic assembled genomes.</title>
        <authorList>
            <person name="Yu J."/>
        </authorList>
    </citation>
    <scope>NUCLEOTIDE SEQUENCE [LARGE SCALE GENOMIC DNA]</scope>
    <source>
        <strain evidence="9">Bin5.27</strain>
    </source>
</reference>
<keyword evidence="3" id="KW-0808">Transferase</keyword>
<organism evidence="9 10">
    <name type="scientific">Glycomyces artemisiae</name>
    <dbReference type="NCBI Taxonomy" id="1076443"/>
    <lineage>
        <taxon>Bacteria</taxon>
        <taxon>Bacillati</taxon>
        <taxon>Actinomycetota</taxon>
        <taxon>Actinomycetes</taxon>
        <taxon>Glycomycetales</taxon>
        <taxon>Glycomycetaceae</taxon>
        <taxon>Glycomyces</taxon>
    </lineage>
</organism>
<keyword evidence="4" id="KW-0547">Nucleotide-binding</keyword>
<dbReference type="PROSITE" id="PS00108">
    <property type="entry name" value="PROTEIN_KINASE_ST"/>
    <property type="match status" value="1"/>
</dbReference>
<dbReference type="Pfam" id="PF00069">
    <property type="entry name" value="Pkinase"/>
    <property type="match status" value="1"/>
</dbReference>
<evidence type="ECO:0000256" key="5">
    <source>
        <dbReference type="ARBA" id="ARBA00022777"/>
    </source>
</evidence>
<evidence type="ECO:0000256" key="3">
    <source>
        <dbReference type="ARBA" id="ARBA00022679"/>
    </source>
</evidence>
<protein>
    <recommendedName>
        <fullName evidence="1">non-specific serine/threonine protein kinase</fullName>
        <ecNumber evidence="1">2.7.11.1</ecNumber>
    </recommendedName>
</protein>
<keyword evidence="5 9" id="KW-0418">Kinase</keyword>
<evidence type="ECO:0000256" key="7">
    <source>
        <dbReference type="SAM" id="MobiDB-lite"/>
    </source>
</evidence>
<dbReference type="PROSITE" id="PS50011">
    <property type="entry name" value="PROTEIN_KINASE_DOM"/>
    <property type="match status" value="1"/>
</dbReference>
<dbReference type="GO" id="GO:0005524">
    <property type="term" value="F:ATP binding"/>
    <property type="evidence" value="ECO:0007669"/>
    <property type="project" value="UniProtKB-KW"/>
</dbReference>
<evidence type="ECO:0000256" key="1">
    <source>
        <dbReference type="ARBA" id="ARBA00012513"/>
    </source>
</evidence>
<comment type="caution">
    <text evidence="9">The sequence shown here is derived from an EMBL/GenBank/DDBJ whole genome shotgun (WGS) entry which is preliminary data.</text>
</comment>
<dbReference type="AlphaFoldDB" id="A0A850CGT5"/>
<dbReference type="InterPro" id="IPR011009">
    <property type="entry name" value="Kinase-like_dom_sf"/>
</dbReference>
<dbReference type="SMART" id="SM00220">
    <property type="entry name" value="S_TKc"/>
    <property type="match status" value="1"/>
</dbReference>
<gene>
    <name evidence="9" type="ORF">HOQ43_21920</name>
</gene>
<dbReference type="InterPro" id="IPR008271">
    <property type="entry name" value="Ser/Thr_kinase_AS"/>
</dbReference>
<dbReference type="CDD" id="cd14014">
    <property type="entry name" value="STKc_PknB_like"/>
    <property type="match status" value="1"/>
</dbReference>
<name>A0A850CGT5_9ACTN</name>
<evidence type="ECO:0000259" key="8">
    <source>
        <dbReference type="PROSITE" id="PS50011"/>
    </source>
</evidence>
<proteinExistence type="predicted"/>
<feature type="domain" description="Protein kinase" evidence="8">
    <location>
        <begin position="23"/>
        <end position="296"/>
    </location>
</feature>
<dbReference type="Gene3D" id="1.10.510.10">
    <property type="entry name" value="Transferase(Phosphotransferase) domain 1"/>
    <property type="match status" value="1"/>
</dbReference>
<dbReference type="PANTHER" id="PTHR43289">
    <property type="entry name" value="MITOGEN-ACTIVATED PROTEIN KINASE KINASE KINASE 20-RELATED"/>
    <property type="match status" value="1"/>
</dbReference>
<dbReference type="EMBL" id="JABFXE010000910">
    <property type="protein sequence ID" value="NUQ91110.1"/>
    <property type="molecule type" value="Genomic_DNA"/>
</dbReference>
<evidence type="ECO:0000256" key="6">
    <source>
        <dbReference type="ARBA" id="ARBA00022840"/>
    </source>
</evidence>
<dbReference type="Gene3D" id="3.30.200.20">
    <property type="entry name" value="Phosphorylase Kinase, domain 1"/>
    <property type="match status" value="1"/>
</dbReference>
<dbReference type="GO" id="GO:0004674">
    <property type="term" value="F:protein serine/threonine kinase activity"/>
    <property type="evidence" value="ECO:0007669"/>
    <property type="project" value="UniProtKB-KW"/>
</dbReference>
<dbReference type="InterPro" id="IPR000719">
    <property type="entry name" value="Prot_kinase_dom"/>
</dbReference>
<evidence type="ECO:0000256" key="2">
    <source>
        <dbReference type="ARBA" id="ARBA00022527"/>
    </source>
</evidence>
<dbReference type="EC" id="2.7.11.1" evidence="1"/>
<evidence type="ECO:0000313" key="10">
    <source>
        <dbReference type="Proteomes" id="UP000574690"/>
    </source>
</evidence>
<sequence length="493" mass="54133">MDETSDPFAPVRRRLGELLPEYRLAADPPSTTGLSQVFRAEDLRLHHRRVAVKAMAGYLSMHPGYRQRFLREIQLITELEHPNIMYLIRASAAEDDLLYLVMPWAEDDLRRRLARERLDLAAAVDVVVQAARALDYAHDRGVVHRDVKPANILFGAEGHVYLSDFGVAKDRMGPDLTVAGESIGTRRYTAPEVYSAGPADPNAPGVPAERPATDAERAGDVYSLGAVLYHCLTGQRPFDHLDDSAAELAQREGDLTPVTMLHPQLPAALDPVVAKAMHVDPAQRYRSCGELARALAQTVGVTEAGSALPILRDIQERLRAEPGERTELVRSVPAARPHWLHLLVPVLSLLLAAGVLAWSAFGPEDDGGSGVAAEETSGEEVEEGAGPTAPPPVTGDEQVERRPLVGECTTDNDETWVVVACDSPDAAEYYYRIVVNPEDPNPSQPDHDDASWLACGDSRATDFEYYWSDSTPDGEQWDPATDVIYYIMCYQEL</sequence>
<dbReference type="SUPFAM" id="SSF56112">
    <property type="entry name" value="Protein kinase-like (PK-like)"/>
    <property type="match status" value="1"/>
</dbReference>